<keyword evidence="7 8" id="KW-0472">Membrane</keyword>
<comment type="similarity">
    <text evidence="2 8">Belongs to the MreD family.</text>
</comment>
<keyword evidence="8" id="KW-0997">Cell inner membrane</keyword>
<comment type="subcellular location">
    <subcellularLocation>
        <location evidence="8">Cell inner membrane</location>
    </subcellularLocation>
    <subcellularLocation>
        <location evidence="1">Cell membrane</location>
        <topology evidence="1">Multi-pass membrane protein</topology>
    </subcellularLocation>
</comment>
<protein>
    <recommendedName>
        <fullName evidence="8">Rod shape-determining protein MreD</fullName>
    </recommendedName>
</protein>
<dbReference type="GO" id="GO:0005886">
    <property type="term" value="C:plasma membrane"/>
    <property type="evidence" value="ECO:0007669"/>
    <property type="project" value="UniProtKB-SubCell"/>
</dbReference>
<reference evidence="10" key="1">
    <citation type="submission" date="2022-08" db="EMBL/GenBank/DDBJ databases">
        <title>Genomic Encyclopedia of Type Strains, Phase III (KMG-III): the genomes of soil and plant-associated and newly described type strains.</title>
        <authorList>
            <person name="Whitman W."/>
        </authorList>
    </citation>
    <scope>NUCLEOTIDE SEQUENCE</scope>
    <source>
        <strain evidence="10">HMT 1</strain>
    </source>
</reference>
<evidence type="ECO:0000313" key="10">
    <source>
        <dbReference type="EMBL" id="MCS3903166.1"/>
    </source>
</evidence>
<keyword evidence="5 8" id="KW-0133">Cell shape</keyword>
<dbReference type="NCBIfam" id="TIGR03426">
    <property type="entry name" value="shape_MreD"/>
    <property type="match status" value="1"/>
</dbReference>
<evidence type="ECO:0000256" key="7">
    <source>
        <dbReference type="ARBA" id="ARBA00023136"/>
    </source>
</evidence>
<dbReference type="PIRSF" id="PIRSF018472">
    <property type="entry name" value="MreD_proteobac"/>
    <property type="match status" value="1"/>
</dbReference>
<feature type="transmembrane region" description="Helical" evidence="9">
    <location>
        <begin position="104"/>
        <end position="122"/>
    </location>
</feature>
<comment type="caution">
    <text evidence="10">The sequence shown here is derived from an EMBL/GenBank/DDBJ whole genome shotgun (WGS) entry which is preliminary data.</text>
</comment>
<feature type="transmembrane region" description="Helical" evidence="9">
    <location>
        <begin position="12"/>
        <end position="31"/>
    </location>
</feature>
<evidence type="ECO:0000256" key="1">
    <source>
        <dbReference type="ARBA" id="ARBA00004651"/>
    </source>
</evidence>
<gene>
    <name evidence="10" type="ORF">J2T55_001183</name>
</gene>
<dbReference type="InterPro" id="IPR007227">
    <property type="entry name" value="Cell_shape_determining_MreD"/>
</dbReference>
<dbReference type="Pfam" id="PF04093">
    <property type="entry name" value="MreD"/>
    <property type="match status" value="1"/>
</dbReference>
<evidence type="ECO:0000256" key="6">
    <source>
        <dbReference type="ARBA" id="ARBA00022989"/>
    </source>
</evidence>
<organism evidence="10 11">
    <name type="scientific">Methylohalomonas lacus</name>
    <dbReference type="NCBI Taxonomy" id="398773"/>
    <lineage>
        <taxon>Bacteria</taxon>
        <taxon>Pseudomonadati</taxon>
        <taxon>Pseudomonadota</taxon>
        <taxon>Gammaproteobacteria</taxon>
        <taxon>Methylohalomonadales</taxon>
        <taxon>Methylohalomonadaceae</taxon>
        <taxon>Methylohalomonas</taxon>
    </lineage>
</organism>
<dbReference type="AlphaFoldDB" id="A0AAE3HL62"/>
<evidence type="ECO:0000256" key="5">
    <source>
        <dbReference type="ARBA" id="ARBA00022960"/>
    </source>
</evidence>
<dbReference type="Proteomes" id="UP001204445">
    <property type="component" value="Unassembled WGS sequence"/>
</dbReference>
<dbReference type="EMBL" id="JANUCT010000006">
    <property type="protein sequence ID" value="MCS3903166.1"/>
    <property type="molecule type" value="Genomic_DNA"/>
</dbReference>
<evidence type="ECO:0000256" key="9">
    <source>
        <dbReference type="SAM" id="Phobius"/>
    </source>
</evidence>
<accession>A0AAE3HL62</accession>
<comment type="function">
    <text evidence="8">Involved in formation of the rod shape of the cell. May also contribute to regulation of formation of penicillin-binding proteins.</text>
</comment>
<evidence type="ECO:0000256" key="2">
    <source>
        <dbReference type="ARBA" id="ARBA00007776"/>
    </source>
</evidence>
<feature type="transmembrane region" description="Helical" evidence="9">
    <location>
        <begin position="72"/>
        <end position="92"/>
    </location>
</feature>
<keyword evidence="11" id="KW-1185">Reference proteome</keyword>
<name>A0AAE3HL62_9GAMM</name>
<evidence type="ECO:0000313" key="11">
    <source>
        <dbReference type="Proteomes" id="UP001204445"/>
    </source>
</evidence>
<feature type="transmembrane region" description="Helical" evidence="9">
    <location>
        <begin position="134"/>
        <end position="152"/>
    </location>
</feature>
<dbReference type="GO" id="GO:0008360">
    <property type="term" value="P:regulation of cell shape"/>
    <property type="evidence" value="ECO:0007669"/>
    <property type="project" value="UniProtKB-UniRule"/>
</dbReference>
<keyword evidence="3 8" id="KW-1003">Cell membrane</keyword>
<dbReference type="RefSeq" id="WP_259054780.1">
    <property type="nucleotide sequence ID" value="NZ_JANUCT010000006.1"/>
</dbReference>
<dbReference type="PANTHER" id="PTHR37484">
    <property type="entry name" value="ROD SHAPE-DETERMINING PROTEIN MRED"/>
    <property type="match status" value="1"/>
</dbReference>
<dbReference type="PANTHER" id="PTHR37484:SF1">
    <property type="entry name" value="ROD SHAPE-DETERMINING PROTEIN MRED"/>
    <property type="match status" value="1"/>
</dbReference>
<keyword evidence="4 9" id="KW-0812">Transmembrane</keyword>
<dbReference type="InterPro" id="IPR026034">
    <property type="entry name" value="MreD_proteobac"/>
</dbReference>
<evidence type="ECO:0000256" key="4">
    <source>
        <dbReference type="ARBA" id="ARBA00022692"/>
    </source>
</evidence>
<proteinExistence type="inferred from homology"/>
<sequence length="162" mass="18812">MTDHPRHGTSIIILSFIAAFMLTAMPLPDWAQPWRPVWPAMVLVYWCMALPERVGVGVAWCLGLLLDVQQGTLLGQNALGFTLIAFITLTLYQRLRVCSLAKQALMVAFLLLIYLLISLWIRTMVGYPPRQWTYWMPALTSMLLWPWLFIIMRDLRRKYRVS</sequence>
<evidence type="ECO:0000256" key="3">
    <source>
        <dbReference type="ARBA" id="ARBA00022475"/>
    </source>
</evidence>
<keyword evidence="6 9" id="KW-1133">Transmembrane helix</keyword>
<evidence type="ECO:0000256" key="8">
    <source>
        <dbReference type="PIRNR" id="PIRNR018472"/>
    </source>
</evidence>